<accession>A0A3N4K2H7</accession>
<organism evidence="2 4">
    <name type="scientific">Choiromyces venosus 120613-1</name>
    <dbReference type="NCBI Taxonomy" id="1336337"/>
    <lineage>
        <taxon>Eukaryota</taxon>
        <taxon>Fungi</taxon>
        <taxon>Dikarya</taxon>
        <taxon>Ascomycota</taxon>
        <taxon>Pezizomycotina</taxon>
        <taxon>Pezizomycetes</taxon>
        <taxon>Pezizales</taxon>
        <taxon>Tuberaceae</taxon>
        <taxon>Choiromyces</taxon>
    </lineage>
</organism>
<dbReference type="EMBL" id="ML120356">
    <property type="protein sequence ID" value="RPB04801.1"/>
    <property type="molecule type" value="Genomic_DNA"/>
</dbReference>
<gene>
    <name evidence="2" type="ORF">L873DRAFT_1798596</name>
    <name evidence="3" type="ORF">L873DRAFT_1798604</name>
</gene>
<dbReference type="Proteomes" id="UP000276215">
    <property type="component" value="Unassembled WGS sequence"/>
</dbReference>
<name>A0A3N4K2H7_9PEZI</name>
<feature type="compositionally biased region" description="Polar residues" evidence="1">
    <location>
        <begin position="52"/>
        <end position="64"/>
    </location>
</feature>
<proteinExistence type="predicted"/>
<dbReference type="EMBL" id="ML120356">
    <property type="protein sequence ID" value="RPB04796.1"/>
    <property type="molecule type" value="Genomic_DNA"/>
</dbReference>
<evidence type="ECO:0000313" key="2">
    <source>
        <dbReference type="EMBL" id="RPB04796.1"/>
    </source>
</evidence>
<reference evidence="2 4" key="1">
    <citation type="journal article" date="2018" name="Nat. Ecol. Evol.">
        <title>Pezizomycetes genomes reveal the molecular basis of ectomycorrhizal truffle lifestyle.</title>
        <authorList>
            <person name="Murat C."/>
            <person name="Payen T."/>
            <person name="Noel B."/>
            <person name="Kuo A."/>
            <person name="Morin E."/>
            <person name="Chen J."/>
            <person name="Kohler A."/>
            <person name="Krizsan K."/>
            <person name="Balestrini R."/>
            <person name="Da Silva C."/>
            <person name="Montanini B."/>
            <person name="Hainaut M."/>
            <person name="Levati E."/>
            <person name="Barry K.W."/>
            <person name="Belfiori B."/>
            <person name="Cichocki N."/>
            <person name="Clum A."/>
            <person name="Dockter R.B."/>
            <person name="Fauchery L."/>
            <person name="Guy J."/>
            <person name="Iotti M."/>
            <person name="Le Tacon F."/>
            <person name="Lindquist E.A."/>
            <person name="Lipzen A."/>
            <person name="Malagnac F."/>
            <person name="Mello A."/>
            <person name="Molinier V."/>
            <person name="Miyauchi S."/>
            <person name="Poulain J."/>
            <person name="Riccioni C."/>
            <person name="Rubini A."/>
            <person name="Sitrit Y."/>
            <person name="Splivallo R."/>
            <person name="Traeger S."/>
            <person name="Wang M."/>
            <person name="Zifcakova L."/>
            <person name="Wipf D."/>
            <person name="Zambonelli A."/>
            <person name="Paolocci F."/>
            <person name="Nowrousian M."/>
            <person name="Ottonello S."/>
            <person name="Baldrian P."/>
            <person name="Spatafora J.W."/>
            <person name="Henrissat B."/>
            <person name="Nagy L.G."/>
            <person name="Aury J.M."/>
            <person name="Wincker P."/>
            <person name="Grigoriev I.V."/>
            <person name="Bonfante P."/>
            <person name="Martin F.M."/>
        </authorList>
    </citation>
    <scope>NUCLEOTIDE SEQUENCE [LARGE SCALE GENOMIC DNA]</scope>
    <source>
        <strain evidence="2 4">120613-1</strain>
    </source>
</reference>
<evidence type="ECO:0000256" key="1">
    <source>
        <dbReference type="SAM" id="MobiDB-lite"/>
    </source>
</evidence>
<sequence>MVVPPGTLSYHWYTNSNPKPHPRAVKTSDTVNGPVKTEDQDPRSTPGLRKPASTSWGSYSRSRP</sequence>
<evidence type="ECO:0000313" key="4">
    <source>
        <dbReference type="Proteomes" id="UP000276215"/>
    </source>
</evidence>
<dbReference type="AlphaFoldDB" id="A0A3N4K2H7"/>
<evidence type="ECO:0000313" key="3">
    <source>
        <dbReference type="EMBL" id="RPB04801.1"/>
    </source>
</evidence>
<keyword evidence="4" id="KW-1185">Reference proteome</keyword>
<feature type="region of interest" description="Disordered" evidence="1">
    <location>
        <begin position="1"/>
        <end position="64"/>
    </location>
</feature>
<protein>
    <submittedName>
        <fullName evidence="2">Uncharacterized protein</fullName>
    </submittedName>
</protein>